<dbReference type="Pfam" id="PF00149">
    <property type="entry name" value="Metallophos"/>
    <property type="match status" value="1"/>
</dbReference>
<reference evidence="2" key="1">
    <citation type="submission" date="2020-05" db="EMBL/GenBank/DDBJ databases">
        <authorList>
            <person name="Chiriac C."/>
            <person name="Salcher M."/>
            <person name="Ghai R."/>
            <person name="Kavagutti S V."/>
        </authorList>
    </citation>
    <scope>NUCLEOTIDE SEQUENCE</scope>
</reference>
<dbReference type="SUPFAM" id="SSF56300">
    <property type="entry name" value="Metallo-dependent phosphatases"/>
    <property type="match status" value="1"/>
</dbReference>
<gene>
    <name evidence="2" type="ORF">UFOVP1192_53</name>
</gene>
<protein>
    <submittedName>
        <fullName evidence="2">Calcineurin-like phosphoesterase domain, ApaH type</fullName>
    </submittedName>
</protein>
<organism evidence="2">
    <name type="scientific">uncultured Caudovirales phage</name>
    <dbReference type="NCBI Taxonomy" id="2100421"/>
    <lineage>
        <taxon>Viruses</taxon>
        <taxon>Duplodnaviria</taxon>
        <taxon>Heunggongvirae</taxon>
        <taxon>Uroviricota</taxon>
        <taxon>Caudoviricetes</taxon>
        <taxon>Peduoviridae</taxon>
        <taxon>Maltschvirus</taxon>
        <taxon>Maltschvirus maltsch</taxon>
    </lineage>
</organism>
<dbReference type="Gene3D" id="3.60.21.10">
    <property type="match status" value="1"/>
</dbReference>
<name>A0A6J5R322_9CAUD</name>
<evidence type="ECO:0000259" key="1">
    <source>
        <dbReference type="Pfam" id="PF00149"/>
    </source>
</evidence>
<accession>A0A6J5R322</accession>
<feature type="domain" description="Calcineurin-like phosphoesterase" evidence="1">
    <location>
        <begin position="3"/>
        <end position="135"/>
    </location>
</feature>
<proteinExistence type="predicted"/>
<dbReference type="EMBL" id="LR797151">
    <property type="protein sequence ID" value="CAB4190332.1"/>
    <property type="molecule type" value="Genomic_DNA"/>
</dbReference>
<dbReference type="GO" id="GO:0016787">
    <property type="term" value="F:hydrolase activity"/>
    <property type="evidence" value="ECO:0007669"/>
    <property type="project" value="InterPro"/>
</dbReference>
<dbReference type="InterPro" id="IPR004843">
    <property type="entry name" value="Calcineurin-like_PHP"/>
</dbReference>
<evidence type="ECO:0000313" key="2">
    <source>
        <dbReference type="EMBL" id="CAB4190332.1"/>
    </source>
</evidence>
<sequence>MARVLVIGDTHFPAVHKDYFGFISNMYTKHNCNKVIHIGDVVDHHNISFHQKNPENESAIAEYEAALKCIKKWYKKFPDMDICIGNHDDRVSRLAADRGIPRMYIKPFAALYATPGWNWKDNTLVDGVLYTHGTGASSQYPSFNSAKVSACSTVQGHHHSIAGINWLNGPSHRVFGMNVGSGVDIAHPSMSYGSYYVKKPMLSCGVVINGYPYLEVMAVVK</sequence>
<dbReference type="InterPro" id="IPR029052">
    <property type="entry name" value="Metallo-depent_PP-like"/>
</dbReference>